<protein>
    <submittedName>
        <fullName evidence="1">Uncharacterized protein</fullName>
    </submittedName>
</protein>
<proteinExistence type="predicted"/>
<keyword evidence="2" id="KW-1185">Reference proteome</keyword>
<evidence type="ECO:0000313" key="2">
    <source>
        <dbReference type="Proteomes" id="UP001597380"/>
    </source>
</evidence>
<accession>A0ABW4XLW7</accession>
<comment type="caution">
    <text evidence="1">The sequence shown here is derived from an EMBL/GenBank/DDBJ whole genome shotgun (WGS) entry which is preliminary data.</text>
</comment>
<dbReference type="EMBL" id="JBHUHT010000012">
    <property type="protein sequence ID" value="MFD2096585.1"/>
    <property type="molecule type" value="Genomic_DNA"/>
</dbReference>
<dbReference type="RefSeq" id="WP_345339026.1">
    <property type="nucleotide sequence ID" value="NZ_BAABLI010000008.1"/>
</dbReference>
<gene>
    <name evidence="1" type="ORF">ACFSJ3_11375</name>
</gene>
<dbReference type="Proteomes" id="UP001597380">
    <property type="component" value="Unassembled WGS sequence"/>
</dbReference>
<reference evidence="2" key="1">
    <citation type="journal article" date="2019" name="Int. J. Syst. Evol. Microbiol.">
        <title>The Global Catalogue of Microorganisms (GCM) 10K type strain sequencing project: providing services to taxonomists for standard genome sequencing and annotation.</title>
        <authorList>
            <consortium name="The Broad Institute Genomics Platform"/>
            <consortium name="The Broad Institute Genome Sequencing Center for Infectious Disease"/>
            <person name="Wu L."/>
            <person name="Ma J."/>
        </authorList>
    </citation>
    <scope>NUCLEOTIDE SEQUENCE [LARGE SCALE GENOMIC DNA]</scope>
    <source>
        <strain evidence="2">CGMCC 1.10992</strain>
    </source>
</reference>
<name>A0ABW4XLW7_9GAMM</name>
<organism evidence="1 2">
    <name type="scientific">Corallincola platygyrae</name>
    <dbReference type="NCBI Taxonomy" id="1193278"/>
    <lineage>
        <taxon>Bacteria</taxon>
        <taxon>Pseudomonadati</taxon>
        <taxon>Pseudomonadota</taxon>
        <taxon>Gammaproteobacteria</taxon>
        <taxon>Alteromonadales</taxon>
        <taxon>Psychromonadaceae</taxon>
        <taxon>Corallincola</taxon>
    </lineage>
</organism>
<evidence type="ECO:0000313" key="1">
    <source>
        <dbReference type="EMBL" id="MFD2096585.1"/>
    </source>
</evidence>
<sequence length="63" mass="7379">MDVSKAKLGNYCATKKGDGRIRSIDREHHLLLLNDFVDDHEFVVRFDEVIDDPQVHNSDDIYY</sequence>